<evidence type="ECO:0000313" key="3">
    <source>
        <dbReference type="Proteomes" id="UP001359485"/>
    </source>
</evidence>
<organism evidence="2 3">
    <name type="scientific">Polyplax serrata</name>
    <name type="common">Common mouse louse</name>
    <dbReference type="NCBI Taxonomy" id="468196"/>
    <lineage>
        <taxon>Eukaryota</taxon>
        <taxon>Metazoa</taxon>
        <taxon>Ecdysozoa</taxon>
        <taxon>Arthropoda</taxon>
        <taxon>Hexapoda</taxon>
        <taxon>Insecta</taxon>
        <taxon>Pterygota</taxon>
        <taxon>Neoptera</taxon>
        <taxon>Paraneoptera</taxon>
        <taxon>Psocodea</taxon>
        <taxon>Troctomorpha</taxon>
        <taxon>Phthiraptera</taxon>
        <taxon>Anoplura</taxon>
        <taxon>Polyplacidae</taxon>
        <taxon>Polyplax</taxon>
    </lineage>
</organism>
<evidence type="ECO:0000256" key="1">
    <source>
        <dbReference type="SAM" id="Phobius"/>
    </source>
</evidence>
<evidence type="ECO:0000313" key="2">
    <source>
        <dbReference type="EMBL" id="KAK6632189.1"/>
    </source>
</evidence>
<name>A0ABR1B0J7_POLSC</name>
<gene>
    <name evidence="2" type="ORF">RUM44_007220</name>
</gene>
<keyword evidence="3" id="KW-1185">Reference proteome</keyword>
<reference evidence="2 3" key="1">
    <citation type="submission" date="2023-09" db="EMBL/GenBank/DDBJ databases">
        <title>Genomes of two closely related lineages of the louse Polyplax serrata with different host specificities.</title>
        <authorList>
            <person name="Martinu J."/>
            <person name="Tarabai H."/>
            <person name="Stefka J."/>
            <person name="Hypsa V."/>
        </authorList>
    </citation>
    <scope>NUCLEOTIDE SEQUENCE [LARGE SCALE GENOMIC DNA]</scope>
    <source>
        <strain evidence="2">98ZLc_SE</strain>
    </source>
</reference>
<comment type="caution">
    <text evidence="2">The sequence shown here is derived from an EMBL/GenBank/DDBJ whole genome shotgun (WGS) entry which is preliminary data.</text>
</comment>
<feature type="transmembrane region" description="Helical" evidence="1">
    <location>
        <begin position="27"/>
        <end position="49"/>
    </location>
</feature>
<accession>A0ABR1B0J7</accession>
<dbReference type="Proteomes" id="UP001359485">
    <property type="component" value="Unassembled WGS sequence"/>
</dbReference>
<keyword evidence="1" id="KW-0472">Membrane</keyword>
<keyword evidence="1" id="KW-1133">Transmembrane helix</keyword>
<sequence>MGRLLVFNRKTGLLFWTFEEVDVINHAWRVLLTLLLHIHYIILAVTISFPEFSFGKLQKPQNEGWGVPGRVAGLTAVVEPVGKPQRKEAAREPGEVLGVLPIWSELLNSSGRW</sequence>
<protein>
    <submittedName>
        <fullName evidence="2">Uncharacterized protein</fullName>
    </submittedName>
</protein>
<keyword evidence="1" id="KW-0812">Transmembrane</keyword>
<dbReference type="EMBL" id="JAWJWF010000005">
    <property type="protein sequence ID" value="KAK6632189.1"/>
    <property type="molecule type" value="Genomic_DNA"/>
</dbReference>
<proteinExistence type="predicted"/>